<dbReference type="RefSeq" id="WP_116192829.1">
    <property type="nucleotide sequence ID" value="NZ_QTTN01000072.1"/>
</dbReference>
<evidence type="ECO:0000256" key="13">
    <source>
        <dbReference type="ARBA" id="ARBA00023288"/>
    </source>
</evidence>
<evidence type="ECO:0000256" key="14">
    <source>
        <dbReference type="PIRNR" id="PIRNR000292"/>
    </source>
</evidence>
<keyword evidence="8 14" id="KW-0249">Electron transport</keyword>
<dbReference type="AlphaFoldDB" id="A0A3D9Q5Z8"/>
<name>A0A3D9Q5Z8_9BACL</name>
<dbReference type="InterPro" id="IPR006333">
    <property type="entry name" value="Cyt_o_ubiquinol_oxidase_su2"/>
</dbReference>
<dbReference type="InterPro" id="IPR036257">
    <property type="entry name" value="Cyt_c_oxidase_su2_TM_sf"/>
</dbReference>
<feature type="transmembrane region" description="Helical" evidence="16">
    <location>
        <begin position="93"/>
        <end position="115"/>
    </location>
</feature>
<feature type="domain" description="Cytochrome oxidase subunit II transmembrane region profile" evidence="18">
    <location>
        <begin position="23"/>
        <end position="121"/>
    </location>
</feature>
<organism evidence="19 20">
    <name type="scientific">Paenibacillus taihuensis</name>
    <dbReference type="NCBI Taxonomy" id="1156355"/>
    <lineage>
        <taxon>Bacteria</taxon>
        <taxon>Bacillati</taxon>
        <taxon>Bacillota</taxon>
        <taxon>Bacilli</taxon>
        <taxon>Bacillales</taxon>
        <taxon>Paenibacillaceae</taxon>
        <taxon>Paenibacillus</taxon>
    </lineage>
</organism>
<feature type="domain" description="Cytochrome oxidase subunit II copper A binding" evidence="17">
    <location>
        <begin position="127"/>
        <end position="239"/>
    </location>
</feature>
<dbReference type="EC" id="1.10.3.-" evidence="14"/>
<evidence type="ECO:0000256" key="1">
    <source>
        <dbReference type="ARBA" id="ARBA00004651"/>
    </source>
</evidence>
<comment type="function">
    <text evidence="14">Catalyzes quinol oxidation with the concomitant reduction of oxygen to water. Subunit II transfers the electrons from a quinol to the binuclear center of the catalytic subunit I.</text>
</comment>
<evidence type="ECO:0000256" key="2">
    <source>
        <dbReference type="ARBA" id="ARBA00007866"/>
    </source>
</evidence>
<evidence type="ECO:0000313" key="19">
    <source>
        <dbReference type="EMBL" id="REE55357.1"/>
    </source>
</evidence>
<dbReference type="GO" id="GO:0009486">
    <property type="term" value="F:cytochrome bo3 ubiquinol oxidase activity"/>
    <property type="evidence" value="ECO:0007669"/>
    <property type="project" value="InterPro"/>
</dbReference>
<evidence type="ECO:0000256" key="7">
    <source>
        <dbReference type="ARBA" id="ARBA00022729"/>
    </source>
</evidence>
<proteinExistence type="inferred from homology"/>
<dbReference type="PROSITE" id="PS50857">
    <property type="entry name" value="COX2_CUA"/>
    <property type="match status" value="1"/>
</dbReference>
<dbReference type="CDD" id="cd04212">
    <property type="entry name" value="CuRO_UO_II"/>
    <property type="match status" value="1"/>
</dbReference>
<comment type="catalytic activity">
    <reaction evidence="14">
        <text>2 a quinol + O2 = 2 a quinone + 2 H2O</text>
        <dbReference type="Rhea" id="RHEA:55376"/>
        <dbReference type="ChEBI" id="CHEBI:15377"/>
        <dbReference type="ChEBI" id="CHEBI:15379"/>
        <dbReference type="ChEBI" id="CHEBI:24646"/>
        <dbReference type="ChEBI" id="CHEBI:132124"/>
    </reaction>
</comment>
<dbReference type="Proteomes" id="UP000256304">
    <property type="component" value="Unassembled WGS sequence"/>
</dbReference>
<dbReference type="InterPro" id="IPR002429">
    <property type="entry name" value="CcO_II-like_C"/>
</dbReference>
<comment type="caution">
    <text evidence="19">The sequence shown here is derived from an EMBL/GenBank/DDBJ whole genome shotgun (WGS) entry which is preliminary data.</text>
</comment>
<evidence type="ECO:0000256" key="4">
    <source>
        <dbReference type="ARBA" id="ARBA00022475"/>
    </source>
</evidence>
<feature type="region of interest" description="Disordered" evidence="15">
    <location>
        <begin position="285"/>
        <end position="333"/>
    </location>
</feature>
<comment type="subcellular location">
    <subcellularLocation>
        <location evidence="1">Cell membrane</location>
        <topology evidence="1">Multi-pass membrane protein</topology>
    </subcellularLocation>
</comment>
<sequence>MRISKMLRLLTTSVVMIGTIALVSGCKSMIVFDPKGPIGSQQRDLINITMLLCLIILVPVMLIFAWIVWRFRDRKGNDAPYQPVWSHSTKLEVIWWSIPIIVILILALVTAHYTYALDPAKPIASDKKAVTIQATSLDWKWLFQYPDQGIATVNYLVIPAKTPIKFELTSDGPMNSFWVPQLGGMIYTMSGMATTMFLQADELGNYMGTGANFTGRDFAKMGFTTKAIAQADFDKWVNDAKASGNALSEEGYQTLAMPGTSEQMTFASIPDGLFHRIVHEYSMSRGAPPGYTRKAQTLSGEKKAEHTEGGQLPPGNGAQKDSPDMSSTGPGHAIQMLDHHTHMNHGK</sequence>
<evidence type="ECO:0000256" key="12">
    <source>
        <dbReference type="ARBA" id="ARBA00023139"/>
    </source>
</evidence>
<evidence type="ECO:0000259" key="17">
    <source>
        <dbReference type="PROSITE" id="PS50857"/>
    </source>
</evidence>
<keyword evidence="4 14" id="KW-1003">Cell membrane</keyword>
<dbReference type="InterPro" id="IPR010514">
    <property type="entry name" value="COX_ARM"/>
</dbReference>
<keyword evidence="11 14" id="KW-0472">Membrane</keyword>
<gene>
    <name evidence="19" type="ORF">A8990_1729</name>
</gene>
<keyword evidence="3 14" id="KW-0813">Transport</keyword>
<evidence type="ECO:0000259" key="18">
    <source>
        <dbReference type="PROSITE" id="PS50999"/>
    </source>
</evidence>
<dbReference type="Gene3D" id="1.10.287.90">
    <property type="match status" value="1"/>
</dbReference>
<comment type="similarity">
    <text evidence="2 14">Belongs to the cytochrome c oxidase subunit 2 family.</text>
</comment>
<keyword evidence="10 14" id="KW-0560">Oxidoreductase</keyword>
<evidence type="ECO:0000256" key="6">
    <source>
        <dbReference type="ARBA" id="ARBA00022692"/>
    </source>
</evidence>
<keyword evidence="5 14" id="KW-0679">Respiratory chain</keyword>
<evidence type="ECO:0000256" key="3">
    <source>
        <dbReference type="ARBA" id="ARBA00022448"/>
    </source>
</evidence>
<dbReference type="SUPFAM" id="SSF49503">
    <property type="entry name" value="Cupredoxins"/>
    <property type="match status" value="1"/>
</dbReference>
<evidence type="ECO:0000256" key="5">
    <source>
        <dbReference type="ARBA" id="ARBA00022660"/>
    </source>
</evidence>
<dbReference type="Gene3D" id="2.60.40.420">
    <property type="entry name" value="Cupredoxins - blue copper proteins"/>
    <property type="match status" value="1"/>
</dbReference>
<evidence type="ECO:0000256" key="8">
    <source>
        <dbReference type="ARBA" id="ARBA00022982"/>
    </source>
</evidence>
<dbReference type="PANTHER" id="PTHR22888:SF18">
    <property type="entry name" value="CYTOCHROME BO(3) UBIQUINOL OXIDASE SUBUNIT 2"/>
    <property type="match status" value="1"/>
</dbReference>
<dbReference type="GO" id="GO:0042773">
    <property type="term" value="P:ATP synthesis coupled electron transport"/>
    <property type="evidence" value="ECO:0007669"/>
    <property type="project" value="TreeGrafter"/>
</dbReference>
<evidence type="ECO:0000256" key="9">
    <source>
        <dbReference type="ARBA" id="ARBA00022989"/>
    </source>
</evidence>
<evidence type="ECO:0000313" key="20">
    <source>
        <dbReference type="Proteomes" id="UP000256304"/>
    </source>
</evidence>
<dbReference type="Pfam" id="PF06481">
    <property type="entry name" value="COX_ARM"/>
    <property type="match status" value="1"/>
</dbReference>
<keyword evidence="12" id="KW-0564">Palmitate</keyword>
<evidence type="ECO:0000256" key="11">
    <source>
        <dbReference type="ARBA" id="ARBA00023136"/>
    </source>
</evidence>
<feature type="transmembrane region" description="Helical" evidence="16">
    <location>
        <begin position="49"/>
        <end position="72"/>
    </location>
</feature>
<protein>
    <recommendedName>
        <fullName evidence="14">Quinol oxidase subunit 2</fullName>
        <ecNumber evidence="14">1.10.3.-</ecNumber>
    </recommendedName>
</protein>
<dbReference type="GO" id="GO:0016682">
    <property type="term" value="F:oxidoreductase activity, acting on diphenols and related substances as donors, oxygen as acceptor"/>
    <property type="evidence" value="ECO:0007669"/>
    <property type="project" value="InterPro"/>
</dbReference>
<dbReference type="PANTHER" id="PTHR22888">
    <property type="entry name" value="CYTOCHROME C OXIDASE, SUBUNIT II"/>
    <property type="match status" value="1"/>
</dbReference>
<evidence type="ECO:0000256" key="16">
    <source>
        <dbReference type="SAM" id="Phobius"/>
    </source>
</evidence>
<dbReference type="PROSITE" id="PS50999">
    <property type="entry name" value="COX2_TM"/>
    <property type="match status" value="1"/>
</dbReference>
<dbReference type="OrthoDB" id="9783445at2"/>
<dbReference type="InterPro" id="IPR008972">
    <property type="entry name" value="Cupredoxin"/>
</dbReference>
<keyword evidence="20" id="KW-1185">Reference proteome</keyword>
<accession>A0A3D9Q5Z8</accession>
<keyword evidence="13" id="KW-0449">Lipoprotein</keyword>
<dbReference type="GO" id="GO:0005886">
    <property type="term" value="C:plasma membrane"/>
    <property type="evidence" value="ECO:0007669"/>
    <property type="project" value="UniProtKB-SubCell"/>
</dbReference>
<keyword evidence="7" id="KW-0732">Signal</keyword>
<dbReference type="Pfam" id="PF02790">
    <property type="entry name" value="COX2_TM"/>
    <property type="match status" value="1"/>
</dbReference>
<reference evidence="19 20" key="1">
    <citation type="submission" date="2018-08" db="EMBL/GenBank/DDBJ databases">
        <title>Genomic Encyclopedia of Type Strains, Phase III (KMG-III): the genomes of soil and plant-associated and newly described type strains.</title>
        <authorList>
            <person name="Whitman W."/>
        </authorList>
    </citation>
    <scope>NUCLEOTIDE SEQUENCE [LARGE SCALE GENOMIC DNA]</scope>
    <source>
        <strain evidence="19 20">CGMCC 1.10966</strain>
    </source>
</reference>
<dbReference type="InterPro" id="IPR045187">
    <property type="entry name" value="CcO_II"/>
</dbReference>
<dbReference type="GO" id="GO:0005507">
    <property type="term" value="F:copper ion binding"/>
    <property type="evidence" value="ECO:0007669"/>
    <property type="project" value="InterPro"/>
</dbReference>
<dbReference type="PIRSF" id="PIRSF000292">
    <property type="entry name" value="Ubi_od_II"/>
    <property type="match status" value="1"/>
</dbReference>
<dbReference type="PROSITE" id="PS51257">
    <property type="entry name" value="PROKAR_LIPOPROTEIN"/>
    <property type="match status" value="1"/>
</dbReference>
<dbReference type="InterPro" id="IPR034227">
    <property type="entry name" value="CuRO_UO_II"/>
</dbReference>
<dbReference type="InterPro" id="IPR011759">
    <property type="entry name" value="Cyt_c_oxidase_su2_TM_dom"/>
</dbReference>
<evidence type="ECO:0000256" key="15">
    <source>
        <dbReference type="SAM" id="MobiDB-lite"/>
    </source>
</evidence>
<dbReference type="SUPFAM" id="SSF81464">
    <property type="entry name" value="Cytochrome c oxidase subunit II-like, transmembrane region"/>
    <property type="match status" value="1"/>
</dbReference>
<keyword evidence="6 16" id="KW-0812">Transmembrane</keyword>
<evidence type="ECO:0000256" key="10">
    <source>
        <dbReference type="ARBA" id="ARBA00023002"/>
    </source>
</evidence>
<keyword evidence="9 16" id="KW-1133">Transmembrane helix</keyword>
<dbReference type="EMBL" id="QTTN01000072">
    <property type="protein sequence ID" value="REE55357.1"/>
    <property type="molecule type" value="Genomic_DNA"/>
</dbReference>
<dbReference type="GO" id="GO:0004129">
    <property type="term" value="F:cytochrome-c oxidase activity"/>
    <property type="evidence" value="ECO:0007669"/>
    <property type="project" value="UniProtKB-UniRule"/>
</dbReference>